<dbReference type="NCBIfam" id="TIGR01068">
    <property type="entry name" value="thioredoxin"/>
    <property type="match status" value="1"/>
</dbReference>
<evidence type="ECO:0000256" key="3">
    <source>
        <dbReference type="ARBA" id="ARBA00022723"/>
    </source>
</evidence>
<proteinExistence type="inferred from homology"/>
<evidence type="ECO:0000313" key="9">
    <source>
        <dbReference type="EMBL" id="MFC3155054.1"/>
    </source>
</evidence>
<dbReference type="RefSeq" id="WP_382415588.1">
    <property type="nucleotide sequence ID" value="NZ_AP031500.1"/>
</dbReference>
<dbReference type="Gene3D" id="3.40.30.10">
    <property type="entry name" value="Glutaredoxin"/>
    <property type="match status" value="1"/>
</dbReference>
<dbReference type="Pfam" id="PF00085">
    <property type="entry name" value="Thioredoxin"/>
    <property type="match status" value="1"/>
</dbReference>
<keyword evidence="10" id="KW-1185">Reference proteome</keyword>
<dbReference type="InterPro" id="IPR036249">
    <property type="entry name" value="Thioredoxin-like_sf"/>
</dbReference>
<evidence type="ECO:0000256" key="5">
    <source>
        <dbReference type="ARBA" id="ARBA00023157"/>
    </source>
</evidence>
<evidence type="ECO:0000256" key="6">
    <source>
        <dbReference type="ARBA" id="ARBA00023284"/>
    </source>
</evidence>
<dbReference type="InterPro" id="IPR013766">
    <property type="entry name" value="Thioredoxin_domain"/>
</dbReference>
<protein>
    <recommendedName>
        <fullName evidence="7">Thioredoxin</fullName>
    </recommendedName>
</protein>
<dbReference type="PROSITE" id="PS00194">
    <property type="entry name" value="THIOREDOXIN_1"/>
    <property type="match status" value="1"/>
</dbReference>
<evidence type="ECO:0000256" key="7">
    <source>
        <dbReference type="NCBIfam" id="TIGR01068"/>
    </source>
</evidence>
<dbReference type="PANTHER" id="PTHR45663:SF40">
    <property type="entry name" value="THIOREDOXIN 2"/>
    <property type="match status" value="1"/>
</dbReference>
<reference evidence="10" key="1">
    <citation type="journal article" date="2019" name="Int. J. Syst. Evol. Microbiol.">
        <title>The Global Catalogue of Microorganisms (GCM) 10K type strain sequencing project: providing services to taxonomists for standard genome sequencing and annotation.</title>
        <authorList>
            <consortium name="The Broad Institute Genomics Platform"/>
            <consortium name="The Broad Institute Genome Sequencing Center for Infectious Disease"/>
            <person name="Wu L."/>
            <person name="Ma J."/>
        </authorList>
    </citation>
    <scope>NUCLEOTIDE SEQUENCE [LARGE SCALE GENOMIC DNA]</scope>
    <source>
        <strain evidence="10">KCTC 52141</strain>
    </source>
</reference>
<feature type="domain" description="Thioredoxin" evidence="8">
    <location>
        <begin position="32"/>
        <end position="144"/>
    </location>
</feature>
<dbReference type="CDD" id="cd02947">
    <property type="entry name" value="TRX_family"/>
    <property type="match status" value="1"/>
</dbReference>
<comment type="caution">
    <text evidence="9">The sequence shown here is derived from an EMBL/GenBank/DDBJ whole genome shotgun (WGS) entry which is preliminary data.</text>
</comment>
<comment type="similarity">
    <text evidence="1">Belongs to the thioredoxin family.</text>
</comment>
<dbReference type="SUPFAM" id="SSF52833">
    <property type="entry name" value="Thioredoxin-like"/>
    <property type="match status" value="1"/>
</dbReference>
<keyword evidence="4" id="KW-0249">Electron transport</keyword>
<keyword evidence="5" id="KW-1015">Disulfide bond</keyword>
<dbReference type="NCBIfam" id="NF008229">
    <property type="entry name" value="PRK10996.1"/>
    <property type="match status" value="1"/>
</dbReference>
<evidence type="ECO:0000256" key="4">
    <source>
        <dbReference type="ARBA" id="ARBA00022982"/>
    </source>
</evidence>
<dbReference type="EMBL" id="JBHRTL010000006">
    <property type="protein sequence ID" value="MFC3155054.1"/>
    <property type="molecule type" value="Genomic_DNA"/>
</dbReference>
<keyword evidence="2" id="KW-0813">Transport</keyword>
<accession>A0ABV7HMH4</accession>
<dbReference type="PROSITE" id="PS51352">
    <property type="entry name" value="THIOREDOXIN_2"/>
    <property type="match status" value="1"/>
</dbReference>
<sequence>MAIIQTLCSHCLTANRVDETRLNDSPKCGKCRNSVFAAQPIAADDAQFSRWLHNEQLPLVVDFWAEWCGPCKTFAPAFARAASGLEPVARFIKINTELAQQTSAQFGIRSIPTLMVFHDGQAIAQQAGALPYPQFLQWLNGALNP</sequence>
<dbReference type="PANTHER" id="PTHR45663">
    <property type="entry name" value="GEO12009P1"/>
    <property type="match status" value="1"/>
</dbReference>
<dbReference type="InterPro" id="IPR005746">
    <property type="entry name" value="Thioredoxin"/>
</dbReference>
<dbReference type="Proteomes" id="UP001595548">
    <property type="component" value="Unassembled WGS sequence"/>
</dbReference>
<gene>
    <name evidence="9" type="primary">trxC</name>
    <name evidence="9" type="ORF">ACFOEB_07565</name>
</gene>
<evidence type="ECO:0000259" key="8">
    <source>
        <dbReference type="PROSITE" id="PS51352"/>
    </source>
</evidence>
<evidence type="ECO:0000313" key="10">
    <source>
        <dbReference type="Proteomes" id="UP001595548"/>
    </source>
</evidence>
<keyword evidence="3" id="KW-0479">Metal-binding</keyword>
<dbReference type="InterPro" id="IPR017937">
    <property type="entry name" value="Thioredoxin_CS"/>
</dbReference>
<keyword evidence="6" id="KW-0676">Redox-active center</keyword>
<name>A0ABV7HMH4_9GAMM</name>
<evidence type="ECO:0000256" key="1">
    <source>
        <dbReference type="ARBA" id="ARBA00008987"/>
    </source>
</evidence>
<dbReference type="InterPro" id="IPR049299">
    <property type="entry name" value="Thio2_N"/>
</dbReference>
<dbReference type="PRINTS" id="PR00421">
    <property type="entry name" value="THIOREDOXIN"/>
</dbReference>
<organism evidence="9 10">
    <name type="scientific">Gilvimarinus japonicus</name>
    <dbReference type="NCBI Taxonomy" id="1796469"/>
    <lineage>
        <taxon>Bacteria</taxon>
        <taxon>Pseudomonadati</taxon>
        <taxon>Pseudomonadota</taxon>
        <taxon>Gammaproteobacteria</taxon>
        <taxon>Cellvibrionales</taxon>
        <taxon>Cellvibrionaceae</taxon>
        <taxon>Gilvimarinus</taxon>
    </lineage>
</organism>
<evidence type="ECO:0000256" key="2">
    <source>
        <dbReference type="ARBA" id="ARBA00022448"/>
    </source>
</evidence>
<dbReference type="Pfam" id="PF21352">
    <property type="entry name" value="Zn_ribbon_Thio2"/>
    <property type="match status" value="1"/>
</dbReference>
<dbReference type="Gene3D" id="2.30.30.380">
    <property type="entry name" value="Zn-finger domain of Sec23/24"/>
    <property type="match status" value="1"/>
</dbReference>